<dbReference type="Pfam" id="PF02486">
    <property type="entry name" value="Rep_trans"/>
    <property type="match status" value="1"/>
</dbReference>
<organism evidence="2 3">
    <name type="scientific">Enterococcus gallinarum</name>
    <dbReference type="NCBI Taxonomy" id="1353"/>
    <lineage>
        <taxon>Bacteria</taxon>
        <taxon>Bacillati</taxon>
        <taxon>Bacillota</taxon>
        <taxon>Bacilli</taxon>
        <taxon>Lactobacillales</taxon>
        <taxon>Enterococcaceae</taxon>
        <taxon>Enterococcus</taxon>
    </lineage>
</organism>
<accession>A0A376H180</accession>
<gene>
    <name evidence="2" type="primary">nicK_3</name>
    <name evidence="2" type="ORF">NCTC12360_01855</name>
</gene>
<dbReference type="AlphaFoldDB" id="A0A376H180"/>
<proteinExistence type="predicted"/>
<dbReference type="PROSITE" id="PS50943">
    <property type="entry name" value="HTH_CROC1"/>
    <property type="match status" value="1"/>
</dbReference>
<protein>
    <submittedName>
        <fullName evidence="2">Putative DNA relaxase</fullName>
    </submittedName>
</protein>
<keyword evidence="3" id="KW-1185">Reference proteome</keyword>
<dbReference type="GO" id="GO:0003677">
    <property type="term" value="F:DNA binding"/>
    <property type="evidence" value="ECO:0007669"/>
    <property type="project" value="InterPro"/>
</dbReference>
<evidence type="ECO:0000313" key="3">
    <source>
        <dbReference type="Proteomes" id="UP000254807"/>
    </source>
</evidence>
<dbReference type="Pfam" id="PF13560">
    <property type="entry name" value="HTH_31"/>
    <property type="match status" value="1"/>
</dbReference>
<dbReference type="InterPro" id="IPR001387">
    <property type="entry name" value="Cro/C1-type_HTH"/>
</dbReference>
<dbReference type="InterPro" id="IPR040819">
    <property type="entry name" value="Rol_Rep_N"/>
</dbReference>
<dbReference type="CDD" id="cd00093">
    <property type="entry name" value="HTH_XRE"/>
    <property type="match status" value="1"/>
</dbReference>
<dbReference type="InterPro" id="IPR010982">
    <property type="entry name" value="Lambda_DNA-bd_dom_sf"/>
</dbReference>
<sequence>MDGTQLKQMRLSRNLTQKLVADTLGWTQSLLSMIESEQRSCSKEQKEALCQFYANFSSFVNLEIKFDYVRVRIPTNDIKKVVEDILGMDFEAFYYAETRLYGYIEMYQKGMIRVLNSKKGDDKGVLIELSGQGCRNYESVLDERSDSWYQFFIRCFSFDGVPRRIDIAVDDFEELFSLHEFAQKLNRGEFDSKFRTWRFQEEKQLLDNLSSGLSVYLGSPQSLIYFCFYQKNYEIAKKQKLSLKEVEVKNRYEIRLRDAKAVNFIERYLNNVDFSDLTMGILANHLTMFEGKKEKIVWKPWAKLIQNVEKVKLTMTPEKPNYNRKLMYLKTQPARTMKIVKTVDEVLGLNRFEEILEETELREQDEKIVEDEVRAVCEYIKENPDTIQYLF</sequence>
<name>A0A376H180_ENTGA</name>
<dbReference type="SUPFAM" id="SSF47413">
    <property type="entry name" value="lambda repressor-like DNA-binding domains"/>
    <property type="match status" value="1"/>
</dbReference>
<dbReference type="Pfam" id="PF18106">
    <property type="entry name" value="Rol_Rep_N"/>
    <property type="match status" value="1"/>
</dbReference>
<evidence type="ECO:0000259" key="1">
    <source>
        <dbReference type="PROSITE" id="PS50943"/>
    </source>
</evidence>
<feature type="domain" description="HTH cro/C1-type" evidence="1">
    <location>
        <begin position="6"/>
        <end position="59"/>
    </location>
</feature>
<dbReference type="OrthoDB" id="2067664at2"/>
<evidence type="ECO:0000313" key="2">
    <source>
        <dbReference type="EMBL" id="STD83390.1"/>
    </source>
</evidence>
<dbReference type="SMART" id="SM00530">
    <property type="entry name" value="HTH_XRE"/>
    <property type="match status" value="1"/>
</dbReference>
<dbReference type="Proteomes" id="UP000254807">
    <property type="component" value="Unassembled WGS sequence"/>
</dbReference>
<dbReference type="Gene3D" id="1.10.260.40">
    <property type="entry name" value="lambda repressor-like DNA-binding domains"/>
    <property type="match status" value="1"/>
</dbReference>
<dbReference type="InterPro" id="IPR003491">
    <property type="entry name" value="REP-like_C"/>
</dbReference>
<dbReference type="RefSeq" id="WP_060815709.1">
    <property type="nucleotide sequence ID" value="NZ_JBHULA010000034.1"/>
</dbReference>
<dbReference type="EMBL" id="UFYW01000001">
    <property type="protein sequence ID" value="STD83390.1"/>
    <property type="molecule type" value="Genomic_DNA"/>
</dbReference>
<reference evidence="2 3" key="1">
    <citation type="submission" date="2018-06" db="EMBL/GenBank/DDBJ databases">
        <authorList>
            <consortium name="Pathogen Informatics"/>
            <person name="Doyle S."/>
        </authorList>
    </citation>
    <scope>NUCLEOTIDE SEQUENCE [LARGE SCALE GENOMIC DNA]</scope>
    <source>
        <strain evidence="2 3">NCTC12360</strain>
    </source>
</reference>